<name>A0ACC3YCR3_COLTU</name>
<evidence type="ECO:0000313" key="1">
    <source>
        <dbReference type="EMBL" id="KAL0929624.1"/>
    </source>
</evidence>
<keyword evidence="2" id="KW-1185">Reference proteome</keyword>
<comment type="caution">
    <text evidence="1">The sequence shown here is derived from an EMBL/GenBank/DDBJ whole genome shotgun (WGS) entry which is preliminary data.</text>
</comment>
<proteinExistence type="predicted"/>
<sequence length="175" mass="19085">MDLAAGLPGDRSASSDNDEDFVSEDEEQDTDAENSAIVKITKGKAKNFASPYSTPKKASSNKKQQVNSSTSQKKTLLRKSFKISTATTYRVTKASQNKPAKPTPRKQNPKRTPKSSQAKGSSLSGNFIPQQTLELTRTEEKPDQKSPLFTPPPTFPRQSSISDSTPLPTPDKISK</sequence>
<accession>A0ACC3YCR3</accession>
<reference evidence="1 2" key="1">
    <citation type="journal article" date="2020" name="Phytopathology">
        <title>Genome Sequence Resources of Colletotrichum truncatum, C. plurivorum, C. musicola, and C. sojae: Four Species Pathogenic to Soybean (Glycine max).</title>
        <authorList>
            <person name="Rogerio F."/>
            <person name="Boufleur T.R."/>
            <person name="Ciampi-Guillardi M."/>
            <person name="Sukno S.A."/>
            <person name="Thon M.R."/>
            <person name="Massola Junior N.S."/>
            <person name="Baroncelli R."/>
        </authorList>
    </citation>
    <scope>NUCLEOTIDE SEQUENCE [LARGE SCALE GENOMIC DNA]</scope>
    <source>
        <strain evidence="1 2">CMES1059</strain>
    </source>
</reference>
<protein>
    <submittedName>
        <fullName evidence="1">Chromatin remodeling factor mit1</fullName>
    </submittedName>
</protein>
<dbReference type="Proteomes" id="UP000805649">
    <property type="component" value="Unassembled WGS sequence"/>
</dbReference>
<evidence type="ECO:0000313" key="2">
    <source>
        <dbReference type="Proteomes" id="UP000805649"/>
    </source>
</evidence>
<gene>
    <name evidence="1" type="ORF">CTRU02_215523</name>
</gene>
<dbReference type="EMBL" id="VUJX02000016">
    <property type="protein sequence ID" value="KAL0929624.1"/>
    <property type="molecule type" value="Genomic_DNA"/>
</dbReference>
<organism evidence="1 2">
    <name type="scientific">Colletotrichum truncatum</name>
    <name type="common">Anthracnose fungus</name>
    <name type="synonym">Colletotrichum capsici</name>
    <dbReference type="NCBI Taxonomy" id="5467"/>
    <lineage>
        <taxon>Eukaryota</taxon>
        <taxon>Fungi</taxon>
        <taxon>Dikarya</taxon>
        <taxon>Ascomycota</taxon>
        <taxon>Pezizomycotina</taxon>
        <taxon>Sordariomycetes</taxon>
        <taxon>Hypocreomycetidae</taxon>
        <taxon>Glomerellales</taxon>
        <taxon>Glomerellaceae</taxon>
        <taxon>Colletotrichum</taxon>
        <taxon>Colletotrichum truncatum species complex</taxon>
    </lineage>
</organism>